<name>A0A323T9F0_9BACI</name>
<dbReference type="InterPro" id="IPR009056">
    <property type="entry name" value="Cyt_c-like_dom"/>
</dbReference>
<evidence type="ECO:0000259" key="6">
    <source>
        <dbReference type="PROSITE" id="PS51007"/>
    </source>
</evidence>
<reference evidence="7 8" key="1">
    <citation type="submission" date="2017-10" db="EMBL/GenBank/DDBJ databases">
        <title>Bacillus sp. nov., a halophilic bacterium isolated from a Keqin Lake.</title>
        <authorList>
            <person name="Wang H."/>
        </authorList>
    </citation>
    <scope>NUCLEOTIDE SEQUENCE [LARGE SCALE GENOMIC DNA]</scope>
    <source>
        <strain evidence="7 8">KQ-12</strain>
    </source>
</reference>
<dbReference type="PROSITE" id="PS51007">
    <property type="entry name" value="CYTC"/>
    <property type="match status" value="1"/>
</dbReference>
<proteinExistence type="predicted"/>
<evidence type="ECO:0000256" key="1">
    <source>
        <dbReference type="ARBA" id="ARBA00022617"/>
    </source>
</evidence>
<dbReference type="GO" id="GO:0009055">
    <property type="term" value="F:electron transfer activity"/>
    <property type="evidence" value="ECO:0007669"/>
    <property type="project" value="InterPro"/>
</dbReference>
<dbReference type="PROSITE" id="PS51257">
    <property type="entry name" value="PROKAR_LIPOPROTEIN"/>
    <property type="match status" value="1"/>
</dbReference>
<evidence type="ECO:0000256" key="5">
    <source>
        <dbReference type="SAM" id="SignalP"/>
    </source>
</evidence>
<keyword evidence="2 4" id="KW-0479">Metal-binding</keyword>
<dbReference type="SUPFAM" id="SSF46626">
    <property type="entry name" value="Cytochrome c"/>
    <property type="match status" value="1"/>
</dbReference>
<keyword evidence="3 4" id="KW-0408">Iron</keyword>
<dbReference type="RefSeq" id="WP_110612072.1">
    <property type="nucleotide sequence ID" value="NZ_PDOD01000006.1"/>
</dbReference>
<dbReference type="Gene3D" id="1.10.760.10">
    <property type="entry name" value="Cytochrome c-like domain"/>
    <property type="match status" value="1"/>
</dbReference>
<dbReference type="EMBL" id="PDOD01000006">
    <property type="protein sequence ID" value="PYZ91736.1"/>
    <property type="molecule type" value="Genomic_DNA"/>
</dbReference>
<evidence type="ECO:0000313" key="7">
    <source>
        <dbReference type="EMBL" id="PYZ91736.1"/>
    </source>
</evidence>
<evidence type="ECO:0000313" key="8">
    <source>
        <dbReference type="Proteomes" id="UP000248214"/>
    </source>
</evidence>
<dbReference type="Pfam" id="PF13442">
    <property type="entry name" value="Cytochrome_CBB3"/>
    <property type="match status" value="1"/>
</dbReference>
<organism evidence="7 8">
    <name type="scientific">Salipaludibacillus keqinensis</name>
    <dbReference type="NCBI Taxonomy" id="2045207"/>
    <lineage>
        <taxon>Bacteria</taxon>
        <taxon>Bacillati</taxon>
        <taxon>Bacillota</taxon>
        <taxon>Bacilli</taxon>
        <taxon>Bacillales</taxon>
        <taxon>Bacillaceae</taxon>
    </lineage>
</organism>
<dbReference type="OrthoDB" id="7933886at2"/>
<feature type="chain" id="PRO_5038742246" evidence="5">
    <location>
        <begin position="18"/>
        <end position="109"/>
    </location>
</feature>
<dbReference type="InterPro" id="IPR036909">
    <property type="entry name" value="Cyt_c-like_dom_sf"/>
</dbReference>
<dbReference type="GO" id="GO:0020037">
    <property type="term" value="F:heme binding"/>
    <property type="evidence" value="ECO:0007669"/>
    <property type="project" value="InterPro"/>
</dbReference>
<gene>
    <name evidence="7" type="ORF">CR194_19130</name>
</gene>
<comment type="caution">
    <text evidence="7">The sequence shown here is derived from an EMBL/GenBank/DDBJ whole genome shotgun (WGS) entry which is preliminary data.</text>
</comment>
<feature type="signal peptide" evidence="5">
    <location>
        <begin position="1"/>
        <end position="17"/>
    </location>
</feature>
<keyword evidence="1 4" id="KW-0349">Heme</keyword>
<evidence type="ECO:0000256" key="4">
    <source>
        <dbReference type="PROSITE-ProRule" id="PRU00433"/>
    </source>
</evidence>
<dbReference type="Proteomes" id="UP000248214">
    <property type="component" value="Unassembled WGS sequence"/>
</dbReference>
<sequence>MKKILIAILLGTSLVLAACGGNSENEPVNSQASSNGSIDLANGEEIYQQKCSGCHGGDLTGAGASGVRNLTYEEVLDAVVNGAGSMPAGLATGSDAEDVSAWVEKIGNE</sequence>
<keyword evidence="5" id="KW-0732">Signal</keyword>
<dbReference type="GO" id="GO:0046872">
    <property type="term" value="F:metal ion binding"/>
    <property type="evidence" value="ECO:0007669"/>
    <property type="project" value="UniProtKB-KW"/>
</dbReference>
<protein>
    <submittedName>
        <fullName evidence="7">Cytochrome C</fullName>
    </submittedName>
</protein>
<evidence type="ECO:0000256" key="2">
    <source>
        <dbReference type="ARBA" id="ARBA00022723"/>
    </source>
</evidence>
<dbReference type="AlphaFoldDB" id="A0A323T9F0"/>
<feature type="domain" description="Cytochrome c" evidence="6">
    <location>
        <begin position="38"/>
        <end position="107"/>
    </location>
</feature>
<keyword evidence="8" id="KW-1185">Reference proteome</keyword>
<accession>A0A323T9F0</accession>
<evidence type="ECO:0000256" key="3">
    <source>
        <dbReference type="ARBA" id="ARBA00023004"/>
    </source>
</evidence>